<dbReference type="PRINTS" id="PR01243">
    <property type="entry name" value="NUCDPKINASE"/>
</dbReference>
<name>A0A6J1SQN0_FRAOC</name>
<keyword evidence="9" id="KW-0418">Kinase</keyword>
<organism evidence="8 9">
    <name type="scientific">Frankliniella occidentalis</name>
    <name type="common">Western flower thrips</name>
    <name type="synonym">Euthrips occidentalis</name>
    <dbReference type="NCBI Taxonomy" id="133901"/>
    <lineage>
        <taxon>Eukaryota</taxon>
        <taxon>Metazoa</taxon>
        <taxon>Ecdysozoa</taxon>
        <taxon>Arthropoda</taxon>
        <taxon>Hexapoda</taxon>
        <taxon>Insecta</taxon>
        <taxon>Pterygota</taxon>
        <taxon>Neoptera</taxon>
        <taxon>Paraneoptera</taxon>
        <taxon>Thysanoptera</taxon>
        <taxon>Terebrantia</taxon>
        <taxon>Thripoidea</taxon>
        <taxon>Thripidae</taxon>
        <taxon>Frankliniella</taxon>
    </lineage>
</organism>
<evidence type="ECO:0000256" key="4">
    <source>
        <dbReference type="ARBA" id="ARBA00023273"/>
    </source>
</evidence>
<keyword evidence="2" id="KW-0963">Cytoplasm</keyword>
<dbReference type="GO" id="GO:0006241">
    <property type="term" value="P:CTP biosynthetic process"/>
    <property type="evidence" value="ECO:0007669"/>
    <property type="project" value="InterPro"/>
</dbReference>
<dbReference type="CTD" id="41174"/>
<dbReference type="GO" id="GO:0004550">
    <property type="term" value="F:nucleoside diphosphate kinase activity"/>
    <property type="evidence" value="ECO:0007669"/>
    <property type="project" value="InterPro"/>
</dbReference>
<evidence type="ECO:0000313" key="8">
    <source>
        <dbReference type="Proteomes" id="UP000504606"/>
    </source>
</evidence>
<dbReference type="SMART" id="SM00562">
    <property type="entry name" value="NDK"/>
    <property type="match status" value="2"/>
</dbReference>
<keyword evidence="4" id="KW-0966">Cell projection</keyword>
<dbReference type="PROSITE" id="PS51374">
    <property type="entry name" value="NDPK_LIKE"/>
    <property type="match status" value="1"/>
</dbReference>
<gene>
    <name evidence="9" type="primary">LOC113208152</name>
</gene>
<dbReference type="OrthoDB" id="270127at2759"/>
<dbReference type="PANTHER" id="PTHR43109:SF2">
    <property type="entry name" value="NUCLEOSIDE DIPHOSPHATE KINASE 7"/>
    <property type="match status" value="1"/>
</dbReference>
<evidence type="ECO:0000313" key="9">
    <source>
        <dbReference type="RefSeq" id="XP_026280816.1"/>
    </source>
</evidence>
<dbReference type="Proteomes" id="UP000504606">
    <property type="component" value="Unplaced"/>
</dbReference>
<dbReference type="GO" id="GO:0006228">
    <property type="term" value="P:UTP biosynthetic process"/>
    <property type="evidence" value="ECO:0007669"/>
    <property type="project" value="InterPro"/>
</dbReference>
<dbReference type="GO" id="GO:0005879">
    <property type="term" value="C:axonemal microtubule"/>
    <property type="evidence" value="ECO:0007669"/>
    <property type="project" value="TreeGrafter"/>
</dbReference>
<accession>A0A6J1SQN0</accession>
<comment type="caution">
    <text evidence="5">Lacks conserved residue(s) required for the propagation of feature annotation.</text>
</comment>
<keyword evidence="8" id="KW-1185">Reference proteome</keyword>
<dbReference type="KEGG" id="foc:113208152"/>
<dbReference type="Gene3D" id="2.30.29.170">
    <property type="match status" value="1"/>
</dbReference>
<dbReference type="GeneID" id="113208152"/>
<dbReference type="RefSeq" id="XP_026280816.1">
    <property type="nucleotide sequence ID" value="XM_026425031.2"/>
</dbReference>
<dbReference type="SMART" id="SM00676">
    <property type="entry name" value="DM10"/>
    <property type="match status" value="1"/>
</dbReference>
<sequence length="382" mass="42865">MEEDISTARYCFKGEWKEVENCKVTEFLITYFPGDSSIELFDLKKHRLFLKRNKCHQVALKDLFVGNSVNIFSRQITITDYGDSMTKQRLSIKMQKTFGLLQSNQIKNLGPILEAIQEGGFTIGRMRMISLTREQALVLFKNVKEAVLQNDLVTHTISGPVVVLELLGNNAIQSWADFIGPMDPEEAKRSSPTSLIAKYGHDCSRNGFFASNISEEVEHLLSLFFPERCNPQHQVSSLVANIKNCTCCIVKPHAFQMGLLGPIVSSIQKAGFEITGLRLVLLDHSAAEEFLEIYSTVLPEFPAMVTQLCSGSCVAMEICGKGDNTPTQFREFVGPSDPEIAKKLRPNSLRARFGVNKIQNAVHCTDLPDDAELELEYFFRLL</sequence>
<proteinExistence type="inferred from homology"/>
<dbReference type="FunFam" id="3.30.70.141:FF:000004">
    <property type="entry name" value="Nucleoside diphosphate kinase 7"/>
    <property type="match status" value="1"/>
</dbReference>
<evidence type="ECO:0000256" key="6">
    <source>
        <dbReference type="RuleBase" id="RU004011"/>
    </source>
</evidence>
<evidence type="ECO:0000256" key="3">
    <source>
        <dbReference type="ARBA" id="ARBA00023212"/>
    </source>
</evidence>
<dbReference type="InterPro" id="IPR034907">
    <property type="entry name" value="NDK-like_dom"/>
</dbReference>
<dbReference type="GO" id="GO:0006183">
    <property type="term" value="P:GTP biosynthetic process"/>
    <property type="evidence" value="ECO:0007669"/>
    <property type="project" value="InterPro"/>
</dbReference>
<dbReference type="AlphaFoldDB" id="A0A6J1SQN0"/>
<feature type="domain" description="DM10" evidence="7">
    <location>
        <begin position="6"/>
        <end position="94"/>
    </location>
</feature>
<protein>
    <submittedName>
        <fullName evidence="9">Nucleoside diphosphate kinase 7</fullName>
    </submittedName>
</protein>
<dbReference type="InterPro" id="IPR037993">
    <property type="entry name" value="NDPk7B"/>
</dbReference>
<reference evidence="9" key="1">
    <citation type="submission" date="2025-08" db="UniProtKB">
        <authorList>
            <consortium name="RefSeq"/>
        </authorList>
    </citation>
    <scope>IDENTIFICATION</scope>
    <source>
        <tissue evidence="9">Whole organism</tissue>
    </source>
</reference>
<dbReference type="PROSITE" id="PS51336">
    <property type="entry name" value="DM10"/>
    <property type="match status" value="1"/>
</dbReference>
<dbReference type="GO" id="GO:0005813">
    <property type="term" value="C:centrosome"/>
    <property type="evidence" value="ECO:0007669"/>
    <property type="project" value="TreeGrafter"/>
</dbReference>
<dbReference type="InterPro" id="IPR006602">
    <property type="entry name" value="DM10_dom"/>
</dbReference>
<dbReference type="InterPro" id="IPR001564">
    <property type="entry name" value="Nucleoside_diP_kinase"/>
</dbReference>
<dbReference type="PANTHER" id="PTHR43109">
    <property type="entry name" value="NUCLEOSIDE DIPHOSPHATE KINASE 7"/>
    <property type="match status" value="1"/>
</dbReference>
<evidence type="ECO:0000259" key="7">
    <source>
        <dbReference type="PROSITE" id="PS51336"/>
    </source>
</evidence>
<dbReference type="Gene3D" id="3.30.70.141">
    <property type="entry name" value="Nucleoside diphosphate kinase-like domain"/>
    <property type="match status" value="2"/>
</dbReference>
<evidence type="ECO:0000256" key="1">
    <source>
        <dbReference type="ARBA" id="ARBA00004430"/>
    </source>
</evidence>
<comment type="subcellular location">
    <subcellularLocation>
        <location evidence="1">Cytoplasm</location>
        <location evidence="1">Cytoskeleton</location>
        <location evidence="1">Cilium axoneme</location>
    </subcellularLocation>
</comment>
<dbReference type="InterPro" id="IPR036850">
    <property type="entry name" value="NDK-like_dom_sf"/>
</dbReference>
<dbReference type="Pfam" id="PF00334">
    <property type="entry name" value="NDK"/>
    <property type="match status" value="2"/>
</dbReference>
<evidence type="ECO:0000256" key="2">
    <source>
        <dbReference type="ARBA" id="ARBA00022490"/>
    </source>
</evidence>
<keyword evidence="3" id="KW-0206">Cytoskeleton</keyword>
<comment type="similarity">
    <text evidence="5 6">Belongs to the NDK family.</text>
</comment>
<evidence type="ECO:0000256" key="5">
    <source>
        <dbReference type="PROSITE-ProRule" id="PRU00706"/>
    </source>
</evidence>
<keyword evidence="9" id="KW-0808">Transferase</keyword>
<dbReference type="SUPFAM" id="SSF54919">
    <property type="entry name" value="Nucleoside diphosphate kinase, NDK"/>
    <property type="match status" value="2"/>
</dbReference>
<dbReference type="CDD" id="cd04412">
    <property type="entry name" value="NDPk7B"/>
    <property type="match status" value="1"/>
</dbReference>